<dbReference type="AlphaFoldDB" id="A0A975GNJ3"/>
<sequence>MNGLSLKNIKNHYAKRIIKKRTGEIQEISDLLYMLCDI</sequence>
<organism evidence="1 2">
    <name type="scientific">Desulfonema magnum</name>
    <dbReference type="NCBI Taxonomy" id="45655"/>
    <lineage>
        <taxon>Bacteria</taxon>
        <taxon>Pseudomonadati</taxon>
        <taxon>Thermodesulfobacteriota</taxon>
        <taxon>Desulfobacteria</taxon>
        <taxon>Desulfobacterales</taxon>
        <taxon>Desulfococcaceae</taxon>
        <taxon>Desulfonema</taxon>
    </lineage>
</organism>
<dbReference type="EMBL" id="CP061800">
    <property type="protein sequence ID" value="QTA87840.1"/>
    <property type="molecule type" value="Genomic_DNA"/>
</dbReference>
<gene>
    <name evidence="1" type="ORF">dnm_038770</name>
</gene>
<accession>A0A975GNJ3</accession>
<evidence type="ECO:0000313" key="1">
    <source>
        <dbReference type="EMBL" id="QTA87840.1"/>
    </source>
</evidence>
<proteinExistence type="predicted"/>
<reference evidence="1" key="1">
    <citation type="journal article" date="2021" name="Microb. Physiol.">
        <title>Proteogenomic Insights into the Physiology of Marine, Sulfate-Reducing, Filamentous Desulfonema limicola and Desulfonema magnum.</title>
        <authorList>
            <person name="Schnaars V."/>
            <person name="Wohlbrand L."/>
            <person name="Scheve S."/>
            <person name="Hinrichs C."/>
            <person name="Reinhardt R."/>
            <person name="Rabus R."/>
        </authorList>
    </citation>
    <scope>NUCLEOTIDE SEQUENCE</scope>
    <source>
        <strain evidence="1">4be13</strain>
    </source>
</reference>
<keyword evidence="2" id="KW-1185">Reference proteome</keyword>
<dbReference type="Proteomes" id="UP000663722">
    <property type="component" value="Chromosome"/>
</dbReference>
<evidence type="ECO:0000313" key="2">
    <source>
        <dbReference type="Proteomes" id="UP000663722"/>
    </source>
</evidence>
<dbReference type="KEGG" id="dmm:dnm_038770"/>
<name>A0A975GNJ3_9BACT</name>
<protein>
    <submittedName>
        <fullName evidence="1">Uncharacterized protein</fullName>
    </submittedName>
</protein>